<dbReference type="PIRSF" id="PIRSF031982">
    <property type="entry name" value="UCP031982_abhydr"/>
    <property type="match status" value="1"/>
</dbReference>
<protein>
    <submittedName>
        <fullName evidence="2">Putative dienelactone hydrolase</fullName>
    </submittedName>
</protein>
<name>A0A7W4VNS3_9HYPH</name>
<dbReference type="InterPro" id="IPR016986">
    <property type="entry name" value="UCP031982_abhydr"/>
</dbReference>
<feature type="signal peptide" evidence="1">
    <location>
        <begin position="1"/>
        <end position="23"/>
    </location>
</feature>
<evidence type="ECO:0000256" key="1">
    <source>
        <dbReference type="SAM" id="SignalP"/>
    </source>
</evidence>
<gene>
    <name evidence="2" type="ORF">FHR70_003648</name>
</gene>
<keyword evidence="2" id="KW-0378">Hydrolase</keyword>
<keyword evidence="3" id="KW-1185">Reference proteome</keyword>
<dbReference type="AlphaFoldDB" id="A0A7W4VNS3"/>
<dbReference type="InterPro" id="IPR029058">
    <property type="entry name" value="AB_hydrolase_fold"/>
</dbReference>
<dbReference type="Proteomes" id="UP000532010">
    <property type="component" value="Unassembled WGS sequence"/>
</dbReference>
<comment type="caution">
    <text evidence="2">The sequence shown here is derived from an EMBL/GenBank/DDBJ whole genome shotgun (WGS) entry which is preliminary data.</text>
</comment>
<dbReference type="GO" id="GO:0016787">
    <property type="term" value="F:hydrolase activity"/>
    <property type="evidence" value="ECO:0007669"/>
    <property type="project" value="UniProtKB-KW"/>
</dbReference>
<evidence type="ECO:0000313" key="2">
    <source>
        <dbReference type="EMBL" id="MBB3020562.1"/>
    </source>
</evidence>
<dbReference type="Gene3D" id="3.40.50.1820">
    <property type="entry name" value="alpha/beta hydrolase"/>
    <property type="match status" value="1"/>
</dbReference>
<accession>A0A7W4VNS3</accession>
<sequence length="347" mass="36610">MMRSRIWTAAVLFHAIVGTTNVAAENAVGFRSMVTQASPRGQAIELTVWYPTASAGTPQTVGEGKIFKGTSGLRNASVAEGRYPVILLAHGGFRAAPNHEGWIAASLAARGYIVGVTRPPKLGPRDAQAAVQEIWLRPADLSAALTTIENDPALSSRIIPEKVAAVGFFLGGTSVLALTGARLDAASYKQSCDLPDAGVDCAWFAKNGVDLKRIETANLTRSHQDRRVKAVVAVDPELSKSFAPESLAGIRVPVHIINLGQPGQIPPALEARGLGRNIPSASYDTVADAVAFSAFSLCTSAGPALLKEEGGDEDVICRDGGKRSREEIHVEISEKIVAALNRDLSSQ</sequence>
<dbReference type="RefSeq" id="WP_183452694.1">
    <property type="nucleotide sequence ID" value="NZ_JACHWB010000005.1"/>
</dbReference>
<evidence type="ECO:0000313" key="3">
    <source>
        <dbReference type="Proteomes" id="UP000532010"/>
    </source>
</evidence>
<organism evidence="2 3">
    <name type="scientific">Microvirga lupini</name>
    <dbReference type="NCBI Taxonomy" id="420324"/>
    <lineage>
        <taxon>Bacteria</taxon>
        <taxon>Pseudomonadati</taxon>
        <taxon>Pseudomonadota</taxon>
        <taxon>Alphaproteobacteria</taxon>
        <taxon>Hyphomicrobiales</taxon>
        <taxon>Methylobacteriaceae</taxon>
        <taxon>Microvirga</taxon>
    </lineage>
</organism>
<dbReference type="EMBL" id="JACHWB010000005">
    <property type="protein sequence ID" value="MBB3020562.1"/>
    <property type="molecule type" value="Genomic_DNA"/>
</dbReference>
<keyword evidence="1" id="KW-0732">Signal</keyword>
<reference evidence="2 3" key="1">
    <citation type="submission" date="2020-08" db="EMBL/GenBank/DDBJ databases">
        <title>The Agave Microbiome: Exploring the role of microbial communities in plant adaptations to desert environments.</title>
        <authorList>
            <person name="Partida-Martinez L.P."/>
        </authorList>
    </citation>
    <scope>NUCLEOTIDE SEQUENCE [LARGE SCALE GENOMIC DNA]</scope>
    <source>
        <strain evidence="2 3">AT3.9</strain>
    </source>
</reference>
<feature type="chain" id="PRO_5031415056" evidence="1">
    <location>
        <begin position="24"/>
        <end position="347"/>
    </location>
</feature>
<proteinExistence type="predicted"/>
<dbReference type="SUPFAM" id="SSF53474">
    <property type="entry name" value="alpha/beta-Hydrolases"/>
    <property type="match status" value="1"/>
</dbReference>